<feature type="domain" description="ATP-grasp" evidence="14">
    <location>
        <begin position="120"/>
        <end position="317"/>
    </location>
</feature>
<dbReference type="Proteomes" id="UP000623172">
    <property type="component" value="Unassembled WGS sequence"/>
</dbReference>
<evidence type="ECO:0000256" key="6">
    <source>
        <dbReference type="ARBA" id="ARBA00022723"/>
    </source>
</evidence>
<dbReference type="Pfam" id="PF00289">
    <property type="entry name" value="Biotin_carb_N"/>
    <property type="match status" value="1"/>
</dbReference>
<dbReference type="InterPro" id="IPR005479">
    <property type="entry name" value="CPAse_ATP-bd"/>
</dbReference>
<comment type="function">
    <text evidence="1 13">This protein is a component of the acetyl coenzyme A carboxylase complex; first, biotin carboxylase catalyzes the carboxylation of the carrier protein and then the transcarboxylase transfers the carboxyl group to form malonyl-CoA.</text>
</comment>
<dbReference type="Pfam" id="PF02785">
    <property type="entry name" value="Biotin_carb_C"/>
    <property type="match status" value="1"/>
</dbReference>
<dbReference type="FunFam" id="3.30.1490.20:FF:000003">
    <property type="entry name" value="acetyl-CoA carboxylase isoform X1"/>
    <property type="match status" value="1"/>
</dbReference>
<keyword evidence="13" id="KW-0275">Fatty acid biosynthesis</keyword>
<dbReference type="PROSITE" id="PS00867">
    <property type="entry name" value="CPSASE_2"/>
    <property type="match status" value="1"/>
</dbReference>
<accession>A0A926HJY6</accession>
<evidence type="ECO:0000313" key="17">
    <source>
        <dbReference type="Proteomes" id="UP000623172"/>
    </source>
</evidence>
<dbReference type="InterPro" id="IPR004549">
    <property type="entry name" value="Acetyl_CoA_COase_biotin_COase"/>
</dbReference>
<dbReference type="InterPro" id="IPR011054">
    <property type="entry name" value="Rudment_hybrid_motif"/>
</dbReference>
<evidence type="ECO:0000256" key="10">
    <source>
        <dbReference type="ARBA" id="ARBA00023267"/>
    </source>
</evidence>
<keyword evidence="17" id="KW-1185">Reference proteome</keyword>
<dbReference type="InterPro" id="IPR016185">
    <property type="entry name" value="PreATP-grasp_dom_sf"/>
</dbReference>
<dbReference type="EC" id="6.3.4.14" evidence="4 13"/>
<keyword evidence="13" id="KW-0444">Lipid biosynthesis</keyword>
<dbReference type="InterPro" id="IPR011764">
    <property type="entry name" value="Biotin_carboxylation_dom"/>
</dbReference>
<dbReference type="GO" id="GO:0006633">
    <property type="term" value="P:fatty acid biosynthetic process"/>
    <property type="evidence" value="ECO:0007669"/>
    <property type="project" value="UniProtKB-KW"/>
</dbReference>
<dbReference type="NCBIfam" id="TIGR00514">
    <property type="entry name" value="accC"/>
    <property type="match status" value="1"/>
</dbReference>
<keyword evidence="6" id="KW-0479">Metal-binding</keyword>
<evidence type="ECO:0000256" key="7">
    <source>
        <dbReference type="ARBA" id="ARBA00022741"/>
    </source>
</evidence>
<dbReference type="SUPFAM" id="SSF52440">
    <property type="entry name" value="PreATP-grasp domain"/>
    <property type="match status" value="1"/>
</dbReference>
<protein>
    <recommendedName>
        <fullName evidence="4 13">Biotin carboxylase</fullName>
        <ecNumber evidence="4 13">6.3.4.14</ecNumber>
    </recommendedName>
    <alternativeName>
        <fullName evidence="13">Acetyl-coenzyme A carboxylase biotin carboxylase subunit A</fullName>
    </alternativeName>
</protein>
<evidence type="ECO:0000259" key="14">
    <source>
        <dbReference type="PROSITE" id="PS50975"/>
    </source>
</evidence>
<evidence type="ECO:0000256" key="13">
    <source>
        <dbReference type="RuleBase" id="RU365063"/>
    </source>
</evidence>
<keyword evidence="13" id="KW-0276">Fatty acid metabolism</keyword>
<keyword evidence="8 12" id="KW-0067">ATP-binding</keyword>
<gene>
    <name evidence="16" type="primary">accC</name>
    <name evidence="16" type="ORF">H8696_00820</name>
</gene>
<dbReference type="GO" id="GO:0005524">
    <property type="term" value="F:ATP binding"/>
    <property type="evidence" value="ECO:0007669"/>
    <property type="project" value="UniProtKB-UniRule"/>
</dbReference>
<dbReference type="InterPro" id="IPR005482">
    <property type="entry name" value="Biotin_COase_C"/>
</dbReference>
<dbReference type="PROSITE" id="PS50979">
    <property type="entry name" value="BC"/>
    <property type="match status" value="1"/>
</dbReference>
<dbReference type="InterPro" id="IPR005481">
    <property type="entry name" value="BC-like_N"/>
</dbReference>
<dbReference type="PROSITE" id="PS00866">
    <property type="entry name" value="CPSASE_1"/>
    <property type="match status" value="1"/>
</dbReference>
<dbReference type="FunFam" id="3.40.50.20:FF:000010">
    <property type="entry name" value="Propionyl-CoA carboxylase subunit alpha"/>
    <property type="match status" value="1"/>
</dbReference>
<dbReference type="SUPFAM" id="SSF56059">
    <property type="entry name" value="Glutathione synthetase ATP-binding domain-like"/>
    <property type="match status" value="1"/>
</dbReference>
<dbReference type="RefSeq" id="WP_249314284.1">
    <property type="nucleotide sequence ID" value="NZ_JACRSR010000001.1"/>
</dbReference>
<name>A0A926HJY6_9FIRM</name>
<comment type="catalytic activity">
    <reaction evidence="11 13">
        <text>N(6)-biotinyl-L-lysyl-[protein] + hydrogencarbonate + ATP = N(6)-carboxybiotinyl-L-lysyl-[protein] + ADP + phosphate + H(+)</text>
        <dbReference type="Rhea" id="RHEA:13501"/>
        <dbReference type="Rhea" id="RHEA-COMP:10505"/>
        <dbReference type="Rhea" id="RHEA-COMP:10506"/>
        <dbReference type="ChEBI" id="CHEBI:15378"/>
        <dbReference type="ChEBI" id="CHEBI:17544"/>
        <dbReference type="ChEBI" id="CHEBI:30616"/>
        <dbReference type="ChEBI" id="CHEBI:43474"/>
        <dbReference type="ChEBI" id="CHEBI:83144"/>
        <dbReference type="ChEBI" id="CHEBI:83145"/>
        <dbReference type="ChEBI" id="CHEBI:456216"/>
        <dbReference type="EC" id="6.3.4.14"/>
    </reaction>
</comment>
<dbReference type="NCBIfam" id="NF006367">
    <property type="entry name" value="PRK08591.1"/>
    <property type="match status" value="1"/>
</dbReference>
<keyword evidence="13" id="KW-0443">Lipid metabolism</keyword>
<evidence type="ECO:0000256" key="5">
    <source>
        <dbReference type="ARBA" id="ARBA00022598"/>
    </source>
</evidence>
<dbReference type="GO" id="GO:0046872">
    <property type="term" value="F:metal ion binding"/>
    <property type="evidence" value="ECO:0007669"/>
    <property type="project" value="UniProtKB-KW"/>
</dbReference>
<dbReference type="EMBL" id="JACRSR010000001">
    <property type="protein sequence ID" value="MBC8530387.1"/>
    <property type="molecule type" value="Genomic_DNA"/>
</dbReference>
<organism evidence="16 17">
    <name type="scientific">Gehongia tenuis</name>
    <dbReference type="NCBI Taxonomy" id="2763655"/>
    <lineage>
        <taxon>Bacteria</taxon>
        <taxon>Bacillati</taxon>
        <taxon>Bacillota</taxon>
        <taxon>Clostridia</taxon>
        <taxon>Christensenellales</taxon>
        <taxon>Christensenellaceae</taxon>
        <taxon>Gehongia</taxon>
    </lineage>
</organism>
<dbReference type="PANTHER" id="PTHR48095">
    <property type="entry name" value="PYRUVATE CARBOXYLASE SUBUNIT A"/>
    <property type="match status" value="1"/>
</dbReference>
<dbReference type="AlphaFoldDB" id="A0A926HJY6"/>
<keyword evidence="9" id="KW-0460">Magnesium</keyword>
<evidence type="ECO:0000256" key="11">
    <source>
        <dbReference type="ARBA" id="ARBA00048600"/>
    </source>
</evidence>
<keyword evidence="10 13" id="KW-0092">Biotin</keyword>
<evidence type="ECO:0000256" key="1">
    <source>
        <dbReference type="ARBA" id="ARBA00003761"/>
    </source>
</evidence>
<dbReference type="Pfam" id="PF02786">
    <property type="entry name" value="CPSase_L_D2"/>
    <property type="match status" value="1"/>
</dbReference>
<evidence type="ECO:0000259" key="15">
    <source>
        <dbReference type="PROSITE" id="PS50979"/>
    </source>
</evidence>
<comment type="subunit">
    <text evidence="3 13">Acetyl-CoA carboxylase is a heterohexamer of biotin carboxyl carrier protein, biotin carboxylase and the two subunits of carboxyl transferase in a 2:2 complex.</text>
</comment>
<evidence type="ECO:0000256" key="12">
    <source>
        <dbReference type="PROSITE-ProRule" id="PRU00409"/>
    </source>
</evidence>
<dbReference type="PANTHER" id="PTHR48095:SF2">
    <property type="entry name" value="BIOTIN CARBOXYLASE, CHLOROPLASTIC"/>
    <property type="match status" value="1"/>
</dbReference>
<dbReference type="InterPro" id="IPR011761">
    <property type="entry name" value="ATP-grasp"/>
</dbReference>
<feature type="domain" description="Biotin carboxylation" evidence="15">
    <location>
        <begin position="1"/>
        <end position="446"/>
    </location>
</feature>
<dbReference type="SUPFAM" id="SSF51246">
    <property type="entry name" value="Rudiment single hybrid motif"/>
    <property type="match status" value="1"/>
</dbReference>
<sequence>MFNKVLVANRGEIAVRIIRACRAMGIATVAIHSTADASALHAQLADEALCVGPASPLDSYLNQYAVLSAAVLTGAEAIHPGYGFLAENAKFARMCEKSDIAFIGPPPDPMERMGDKLYARRTMREAGVPITPGSLEALTSVDEALALANEVGYPVMVKAAAGGGGRGIRKVDGPEQMESAFSQATAEAQMAFGDGRLFLEKCVLDARHIEFQIIADAHGNVVHLGERDCSMQRRNQKLLEEAPSSALDGELRERMGRAAVAAARAVGYQNAGTVEFLVNRNHEFYFMEMNTRIQVEHPVTEMVTGVDLVQEQLRVAAGEPLSFTQKDIVLRGHAIECRINAEDPVHDFRPACGTVEMLHIPQGPGVRFDSGLYVGWQVPPHYDSMLGKLIVHGRDREDAIARMKAALMEIVVSGFPTNIDFELDLVSHPGFEAGSYDTSFIAREMK</sequence>
<dbReference type="GO" id="GO:0004075">
    <property type="term" value="F:biotin carboxylase activity"/>
    <property type="evidence" value="ECO:0007669"/>
    <property type="project" value="UniProtKB-EC"/>
</dbReference>
<keyword evidence="7 12" id="KW-0547">Nucleotide-binding</keyword>
<proteinExistence type="predicted"/>
<comment type="caution">
    <text evidence="16">The sequence shown here is derived from an EMBL/GenBank/DDBJ whole genome shotgun (WGS) entry which is preliminary data.</text>
</comment>
<reference evidence="16" key="1">
    <citation type="submission" date="2020-08" db="EMBL/GenBank/DDBJ databases">
        <title>Genome public.</title>
        <authorList>
            <person name="Liu C."/>
            <person name="Sun Q."/>
        </authorList>
    </citation>
    <scope>NUCLEOTIDE SEQUENCE</scope>
    <source>
        <strain evidence="16">NSJ-53</strain>
    </source>
</reference>
<dbReference type="SMART" id="SM00878">
    <property type="entry name" value="Biotin_carb_C"/>
    <property type="match status" value="1"/>
</dbReference>
<evidence type="ECO:0000256" key="2">
    <source>
        <dbReference type="ARBA" id="ARBA00004956"/>
    </source>
</evidence>
<keyword evidence="5 13" id="KW-0436">Ligase</keyword>
<evidence type="ECO:0000313" key="16">
    <source>
        <dbReference type="EMBL" id="MBC8530387.1"/>
    </source>
</evidence>
<dbReference type="InterPro" id="IPR051602">
    <property type="entry name" value="ACC_Biotin_Carboxylase"/>
</dbReference>
<comment type="pathway">
    <text evidence="2 13">Lipid metabolism; malonyl-CoA biosynthesis; malonyl-CoA from acetyl-CoA: step 1/1.</text>
</comment>
<evidence type="ECO:0000256" key="4">
    <source>
        <dbReference type="ARBA" id="ARBA00013263"/>
    </source>
</evidence>
<evidence type="ECO:0000256" key="8">
    <source>
        <dbReference type="ARBA" id="ARBA00022840"/>
    </source>
</evidence>
<dbReference type="PROSITE" id="PS50975">
    <property type="entry name" value="ATP_GRASP"/>
    <property type="match status" value="1"/>
</dbReference>
<evidence type="ECO:0000256" key="9">
    <source>
        <dbReference type="ARBA" id="ARBA00022842"/>
    </source>
</evidence>
<dbReference type="Gene3D" id="3.30.470.20">
    <property type="entry name" value="ATP-grasp fold, B domain"/>
    <property type="match status" value="1"/>
</dbReference>
<evidence type="ECO:0000256" key="3">
    <source>
        <dbReference type="ARBA" id="ARBA00011750"/>
    </source>
</evidence>